<protein>
    <recommendedName>
        <fullName evidence="7">Piwi domain-containing protein</fullName>
    </recommendedName>
</protein>
<feature type="region of interest" description="Disordered" evidence="2">
    <location>
        <begin position="1"/>
        <end position="65"/>
    </location>
</feature>
<dbReference type="Gene3D" id="3.30.420.10">
    <property type="entry name" value="Ribonuclease H-like superfamily/Ribonuclease H"/>
    <property type="match status" value="1"/>
</dbReference>
<evidence type="ECO:0000256" key="2">
    <source>
        <dbReference type="SAM" id="MobiDB-lite"/>
    </source>
</evidence>
<dbReference type="EMBL" id="NHYE01001371">
    <property type="protein sequence ID" value="PPQ96445.1"/>
    <property type="molecule type" value="Genomic_DNA"/>
</dbReference>
<dbReference type="Gene3D" id="2.170.260.10">
    <property type="entry name" value="paz domain"/>
    <property type="match status" value="1"/>
</dbReference>
<dbReference type="CDD" id="cd04657">
    <property type="entry name" value="Piwi_ago-like"/>
    <property type="match status" value="1"/>
</dbReference>
<comment type="similarity">
    <text evidence="1">Belongs to the argonaute family.</text>
</comment>
<dbReference type="PANTHER" id="PTHR22891">
    <property type="entry name" value="EUKARYOTIC TRANSLATION INITIATION FACTOR 2C"/>
    <property type="match status" value="1"/>
</dbReference>
<evidence type="ECO:0000313" key="6">
    <source>
        <dbReference type="Proteomes" id="UP000284706"/>
    </source>
</evidence>
<dbReference type="InterPro" id="IPR003165">
    <property type="entry name" value="Piwi"/>
</dbReference>
<dbReference type="SUPFAM" id="SSF53098">
    <property type="entry name" value="Ribonuclease H-like"/>
    <property type="match status" value="1"/>
</dbReference>
<dbReference type="CDD" id="cd02846">
    <property type="entry name" value="PAZ_argonaute_like"/>
    <property type="match status" value="1"/>
</dbReference>
<evidence type="ECO:0008006" key="7">
    <source>
        <dbReference type="Google" id="ProtNLM"/>
    </source>
</evidence>
<reference evidence="5 6" key="1">
    <citation type="journal article" date="2018" name="Evol. Lett.">
        <title>Horizontal gene cluster transfer increased hallucinogenic mushroom diversity.</title>
        <authorList>
            <person name="Reynolds H.T."/>
            <person name="Vijayakumar V."/>
            <person name="Gluck-Thaler E."/>
            <person name="Korotkin H.B."/>
            <person name="Matheny P.B."/>
            <person name="Slot J.C."/>
        </authorList>
    </citation>
    <scope>NUCLEOTIDE SEQUENCE [LARGE SCALE GENOMIC DNA]</scope>
    <source>
        <strain evidence="5 6">SRW20</strain>
    </source>
</reference>
<dbReference type="GO" id="GO:0003723">
    <property type="term" value="F:RNA binding"/>
    <property type="evidence" value="ECO:0007669"/>
    <property type="project" value="InterPro"/>
</dbReference>
<dbReference type="Gene3D" id="3.40.50.2300">
    <property type="match status" value="1"/>
</dbReference>
<name>A0A409Y0C6_9AGAR</name>
<dbReference type="InterPro" id="IPR003100">
    <property type="entry name" value="PAZ_dom"/>
</dbReference>
<dbReference type="SMART" id="SM00949">
    <property type="entry name" value="PAZ"/>
    <property type="match status" value="1"/>
</dbReference>
<evidence type="ECO:0000259" key="3">
    <source>
        <dbReference type="PROSITE" id="PS50821"/>
    </source>
</evidence>
<dbReference type="AlphaFoldDB" id="A0A409Y0C6"/>
<dbReference type="Pfam" id="PF16488">
    <property type="entry name" value="ArgoL2"/>
    <property type="match status" value="1"/>
</dbReference>
<dbReference type="Pfam" id="PF02170">
    <property type="entry name" value="PAZ"/>
    <property type="match status" value="1"/>
</dbReference>
<dbReference type="Pfam" id="PF16486">
    <property type="entry name" value="ArgoN"/>
    <property type="match status" value="1"/>
</dbReference>
<dbReference type="Proteomes" id="UP000284706">
    <property type="component" value="Unassembled WGS sequence"/>
</dbReference>
<dbReference type="OrthoDB" id="10252740at2759"/>
<dbReference type="SUPFAM" id="SSF101690">
    <property type="entry name" value="PAZ domain"/>
    <property type="match status" value="1"/>
</dbReference>
<dbReference type="InterPro" id="IPR045246">
    <property type="entry name" value="Piwi_ago-like"/>
</dbReference>
<organism evidence="5 6">
    <name type="scientific">Gymnopilus dilepis</name>
    <dbReference type="NCBI Taxonomy" id="231916"/>
    <lineage>
        <taxon>Eukaryota</taxon>
        <taxon>Fungi</taxon>
        <taxon>Dikarya</taxon>
        <taxon>Basidiomycota</taxon>
        <taxon>Agaricomycotina</taxon>
        <taxon>Agaricomycetes</taxon>
        <taxon>Agaricomycetidae</taxon>
        <taxon>Agaricales</taxon>
        <taxon>Agaricineae</taxon>
        <taxon>Hymenogastraceae</taxon>
        <taxon>Gymnopilus</taxon>
    </lineage>
</organism>
<dbReference type="Pfam" id="PF08699">
    <property type="entry name" value="ArgoL1"/>
    <property type="match status" value="1"/>
</dbReference>
<dbReference type="PROSITE" id="PS50822">
    <property type="entry name" value="PIWI"/>
    <property type="match status" value="1"/>
</dbReference>
<gene>
    <name evidence="5" type="ORF">CVT26_005086</name>
</gene>
<dbReference type="STRING" id="231916.A0A409Y0C6"/>
<dbReference type="SMART" id="SM01163">
    <property type="entry name" value="DUF1785"/>
    <property type="match status" value="1"/>
</dbReference>
<dbReference type="InterPro" id="IPR036085">
    <property type="entry name" value="PAZ_dom_sf"/>
</dbReference>
<accession>A0A409Y0C6</accession>
<dbReference type="InParanoid" id="A0A409Y0C6"/>
<feature type="domain" description="Piwi" evidence="4">
    <location>
        <begin position="594"/>
        <end position="919"/>
    </location>
</feature>
<dbReference type="InterPro" id="IPR036397">
    <property type="entry name" value="RNaseH_sf"/>
</dbReference>
<dbReference type="SMART" id="SM00950">
    <property type="entry name" value="Piwi"/>
    <property type="match status" value="1"/>
</dbReference>
<evidence type="ECO:0000313" key="5">
    <source>
        <dbReference type="EMBL" id="PPQ96445.1"/>
    </source>
</evidence>
<evidence type="ECO:0000256" key="1">
    <source>
        <dbReference type="RuleBase" id="RU361178"/>
    </source>
</evidence>
<dbReference type="Pfam" id="PF02171">
    <property type="entry name" value="Piwi"/>
    <property type="match status" value="2"/>
</dbReference>
<dbReference type="InterPro" id="IPR012337">
    <property type="entry name" value="RNaseH-like_sf"/>
</dbReference>
<proteinExistence type="inferred from homology"/>
<evidence type="ECO:0000259" key="4">
    <source>
        <dbReference type="PROSITE" id="PS50822"/>
    </source>
</evidence>
<dbReference type="InterPro" id="IPR014811">
    <property type="entry name" value="ArgoL1"/>
</dbReference>
<sequence length="963" mass="105229">MAHRGDRGRGGRGNSPAGRGSPDPRGRGGFGGGRGGPDRGRGRGGFSGGGGRGGVFQPGRPALDSRLADNSQDALVAALKSLKLKSDELPSRPGFGKEGRAITLRANFFPVRVPKGPLYEYDVSISPAAGTAARRVKRRIFQLAEDSRDWATHGLQGSVAHDHSSKLISAKPLPQPLSIKVPYYDEDEDGPRQGGKEYTLTIEFIQQIDTSALMNYLQGQLQYRDYDIMPIISALNLVLSAHPNRSGGPGIMVGRNRSFFPNAERPFDLGGGLEAFKGFYSSVRPAHNQLMVNVNVCTTAFYKPGNLADAVTEFMNSTFGARAAAFVRGVRVKATHLGYKKTVKTLSNMDSTQYKFHVAEYGREMTVEEYFKRKYKIVLRQPHLPLVDVGGQKSNLLPPEICEILPNQAFKGKLTDEHTAAMITTAAKPPNINATSIVGPGLNELGFRPNASPQLKAFGVTIGNEMTVVPGRILQPPSIKYGPGSQETRIDDRASWNLRNIKFAKGAKLEKWGVLLIKDGNGRDEFASASDTELINTVRGFADMCRTSGMNVAAGVPHIRMAELPRKNSTDPTRAAAIEAIRKQIITFPGKPNIILVMLSNGDKHVYSGIKHLCDSYLDIATVCVHQAKIRKEKGQLQYFANVALKFNVKLGGVNHSLDARSATWLKQAPTMLVGIDVTHPGPGSVKGTPSIAAVVASCDSDYAQFPASMEIQESKKEMVSKLDTMMQERLALFQKRNRVLPQRILVYRDGVSEGQFNTVVAEELPLIRTACQKFDTAQTQYRPKLTIVICGKRHHTRFYPTEDANADQNGNPKAGTVVDRGVTSVYNFDFFLQGGESQLSGKYIRLSQKFLAHGGLQGTTKPTHYYVVHDNIGFGADELQVLTNSVSYLFARATKAVSLVSPAYYADLACERGRCYLHKLLHGISSSGGSTSSGNEDAVWREAEQSWHRGVSGSLKETMYYL</sequence>
<keyword evidence="6" id="KW-1185">Reference proteome</keyword>
<comment type="caution">
    <text evidence="5">The sequence shown here is derived from an EMBL/GenBank/DDBJ whole genome shotgun (WGS) entry which is preliminary data.</text>
</comment>
<dbReference type="InterPro" id="IPR032472">
    <property type="entry name" value="ArgoL2"/>
</dbReference>
<feature type="domain" description="PAZ" evidence="3">
    <location>
        <begin position="310"/>
        <end position="406"/>
    </location>
</feature>
<dbReference type="InterPro" id="IPR032474">
    <property type="entry name" value="Argonaute_N"/>
</dbReference>
<dbReference type="PROSITE" id="PS50821">
    <property type="entry name" value="PAZ"/>
    <property type="match status" value="1"/>
</dbReference>
<feature type="compositionally biased region" description="Gly residues" evidence="2">
    <location>
        <begin position="43"/>
        <end position="56"/>
    </location>
</feature>